<dbReference type="AlphaFoldDB" id="A0ABD1CI20"/>
<dbReference type="EMBL" id="JBEHCU010011978">
    <property type="protein sequence ID" value="KAL1376039.1"/>
    <property type="molecule type" value="Genomic_DNA"/>
</dbReference>
<comment type="caution">
    <text evidence="1">The sequence shown here is derived from an EMBL/GenBank/DDBJ whole genome shotgun (WGS) entry which is preliminary data.</text>
</comment>
<organism evidence="1 2">
    <name type="scientific">Culex pipiens pipiens</name>
    <name type="common">Northern house mosquito</name>
    <dbReference type="NCBI Taxonomy" id="38569"/>
    <lineage>
        <taxon>Eukaryota</taxon>
        <taxon>Metazoa</taxon>
        <taxon>Ecdysozoa</taxon>
        <taxon>Arthropoda</taxon>
        <taxon>Hexapoda</taxon>
        <taxon>Insecta</taxon>
        <taxon>Pterygota</taxon>
        <taxon>Neoptera</taxon>
        <taxon>Endopterygota</taxon>
        <taxon>Diptera</taxon>
        <taxon>Nematocera</taxon>
        <taxon>Culicoidea</taxon>
        <taxon>Culicidae</taxon>
        <taxon>Culicinae</taxon>
        <taxon>Culicini</taxon>
        <taxon>Culex</taxon>
        <taxon>Culex</taxon>
    </lineage>
</organism>
<keyword evidence="2" id="KW-1185">Reference proteome</keyword>
<evidence type="ECO:0000313" key="1">
    <source>
        <dbReference type="EMBL" id="KAL1376039.1"/>
    </source>
</evidence>
<gene>
    <name evidence="1" type="ORF">pipiens_000660</name>
</gene>
<feature type="non-terminal residue" evidence="1">
    <location>
        <position position="134"/>
    </location>
</feature>
<protein>
    <submittedName>
        <fullName evidence="1">Uncharacterized protein</fullName>
    </submittedName>
</protein>
<proteinExistence type="predicted"/>
<sequence>RLRTGRDRRYFCPRLWFPSRREDVWDKESDPKEEFASGYPLRVSRLKTWPEKDKAVRLRTGRDRRYFCPRLWFPSRREDIWDKESDPKEEFASGYPLRVTRLKTWPEKDKAVRFVEIASLNLEVIEVTCKGELH</sequence>
<dbReference type="Proteomes" id="UP001562425">
    <property type="component" value="Unassembled WGS sequence"/>
</dbReference>
<name>A0ABD1CI20_CULPP</name>
<evidence type="ECO:0000313" key="2">
    <source>
        <dbReference type="Proteomes" id="UP001562425"/>
    </source>
</evidence>
<accession>A0ABD1CI20</accession>
<reference evidence="1 2" key="1">
    <citation type="submission" date="2024-05" db="EMBL/GenBank/DDBJ databases">
        <title>Culex pipiens pipiens assembly and annotation.</title>
        <authorList>
            <person name="Alout H."/>
            <person name="Durand T."/>
        </authorList>
    </citation>
    <scope>NUCLEOTIDE SEQUENCE [LARGE SCALE GENOMIC DNA]</scope>
    <source>
        <strain evidence="1">HA-2024</strain>
        <tissue evidence="1">Whole body</tissue>
    </source>
</reference>
<feature type="non-terminal residue" evidence="1">
    <location>
        <position position="1"/>
    </location>
</feature>